<dbReference type="GO" id="GO:0003887">
    <property type="term" value="F:DNA-directed DNA polymerase activity"/>
    <property type="evidence" value="ECO:0007669"/>
    <property type="project" value="UniProtKB-KW"/>
</dbReference>
<keyword evidence="4" id="KW-0547">Nucleotide-binding</keyword>
<dbReference type="InterPro" id="IPR050238">
    <property type="entry name" value="DNA_Rep/Repair_Clamp_Loader"/>
</dbReference>
<evidence type="ECO:0000256" key="8">
    <source>
        <dbReference type="ARBA" id="ARBA00049244"/>
    </source>
</evidence>
<dbReference type="InterPro" id="IPR001270">
    <property type="entry name" value="ClpA/B"/>
</dbReference>
<evidence type="ECO:0000256" key="3">
    <source>
        <dbReference type="ARBA" id="ARBA00022723"/>
    </source>
</evidence>
<dbReference type="CDD" id="cd18137">
    <property type="entry name" value="HLD_clamp_pol_III_gamma_tau"/>
    <property type="match status" value="1"/>
</dbReference>
<dbReference type="FunFam" id="1.10.8.60:FF:000013">
    <property type="entry name" value="DNA polymerase III subunit gamma/tau"/>
    <property type="match status" value="1"/>
</dbReference>
<dbReference type="EMBL" id="BARS01024426">
    <property type="protein sequence ID" value="GAG07749.1"/>
    <property type="molecule type" value="Genomic_DNA"/>
</dbReference>
<dbReference type="InterPro" id="IPR045085">
    <property type="entry name" value="HLD_clamp_pol_III_gamma_tau"/>
</dbReference>
<dbReference type="GO" id="GO:0046872">
    <property type="term" value="F:metal ion binding"/>
    <property type="evidence" value="ECO:0007669"/>
    <property type="project" value="UniProtKB-KW"/>
</dbReference>
<dbReference type="Gene3D" id="3.40.50.300">
    <property type="entry name" value="P-loop containing nucleotide triphosphate hydrolases"/>
    <property type="match status" value="1"/>
</dbReference>
<dbReference type="NCBIfam" id="TIGR02397">
    <property type="entry name" value="dnaX_nterm"/>
    <property type="match status" value="1"/>
</dbReference>
<evidence type="ECO:0000256" key="2">
    <source>
        <dbReference type="ARBA" id="ARBA00012417"/>
    </source>
</evidence>
<dbReference type="InterPro" id="IPR027417">
    <property type="entry name" value="P-loop_NTPase"/>
</dbReference>
<evidence type="ECO:0000256" key="7">
    <source>
        <dbReference type="ARBA" id="ARBA00022932"/>
    </source>
</evidence>
<evidence type="ECO:0000256" key="4">
    <source>
        <dbReference type="ARBA" id="ARBA00022741"/>
    </source>
</evidence>
<dbReference type="Pfam" id="PF22608">
    <property type="entry name" value="DNAX_ATPase_lid"/>
    <property type="match status" value="1"/>
</dbReference>
<accession>X0UPK1</accession>
<dbReference type="NCBIfam" id="NF004046">
    <property type="entry name" value="PRK05563.1"/>
    <property type="match status" value="1"/>
</dbReference>
<gene>
    <name evidence="10" type="ORF">S01H1_38778</name>
</gene>
<dbReference type="EC" id="2.7.7.7" evidence="2"/>
<sequence>MTQVLYRKWRPMTFDEVVGQDHVTQTLCNALALGRVGHAYLFSGPRGTGKTTTARLLAKAVNCLAEELGDRPCNSCRRCQAVNEGRFLDLIEIDAASNTGVDDIRDLREKIGFAPSEGRYKIYIVDEAHMLSTAAFNALLKTLEEPPPHAIFVLATTEAHKIPATVLSRCQRFEFRRIPLSQIVARLEKLLEHEGAAAEPAALDLIARQATGALRDAESLLDQLLSGHTGIITLGHAQAMLGTASNEAIEQ</sequence>
<dbReference type="PRINTS" id="PR00300">
    <property type="entry name" value="CLPPROTEASEA"/>
</dbReference>
<evidence type="ECO:0000256" key="6">
    <source>
        <dbReference type="ARBA" id="ARBA00022840"/>
    </source>
</evidence>
<keyword evidence="3" id="KW-0479">Metal-binding</keyword>
<dbReference type="GO" id="GO:0006261">
    <property type="term" value="P:DNA-templated DNA replication"/>
    <property type="evidence" value="ECO:0007669"/>
    <property type="project" value="TreeGrafter"/>
</dbReference>
<reference evidence="10" key="1">
    <citation type="journal article" date="2014" name="Front. Microbiol.">
        <title>High frequency of phylogenetically diverse reductive dehalogenase-homologous genes in deep subseafloor sedimentary metagenomes.</title>
        <authorList>
            <person name="Kawai M."/>
            <person name="Futagami T."/>
            <person name="Toyoda A."/>
            <person name="Takaki Y."/>
            <person name="Nishi S."/>
            <person name="Hori S."/>
            <person name="Arai W."/>
            <person name="Tsubouchi T."/>
            <person name="Morono Y."/>
            <person name="Uchiyama I."/>
            <person name="Ito T."/>
            <person name="Fujiyama A."/>
            <person name="Inagaki F."/>
            <person name="Takami H."/>
        </authorList>
    </citation>
    <scope>NUCLEOTIDE SEQUENCE</scope>
    <source>
        <strain evidence="10">Expedition CK06-06</strain>
    </source>
</reference>
<name>X0UPK1_9ZZZZ</name>
<dbReference type="CDD" id="cd00009">
    <property type="entry name" value="AAA"/>
    <property type="match status" value="1"/>
</dbReference>
<dbReference type="InterPro" id="IPR003593">
    <property type="entry name" value="AAA+_ATPase"/>
</dbReference>
<dbReference type="AlphaFoldDB" id="X0UPK1"/>
<evidence type="ECO:0000256" key="1">
    <source>
        <dbReference type="ARBA" id="ARBA00006360"/>
    </source>
</evidence>
<evidence type="ECO:0000313" key="10">
    <source>
        <dbReference type="EMBL" id="GAG07749.1"/>
    </source>
</evidence>
<dbReference type="GO" id="GO:0005524">
    <property type="term" value="F:ATP binding"/>
    <property type="evidence" value="ECO:0007669"/>
    <property type="project" value="UniProtKB-KW"/>
</dbReference>
<comment type="similarity">
    <text evidence="1">Belongs to the DnaX/STICHEL family.</text>
</comment>
<comment type="caution">
    <text evidence="10">The sequence shown here is derived from an EMBL/GenBank/DDBJ whole genome shotgun (WGS) entry which is preliminary data.</text>
</comment>
<dbReference type="Pfam" id="PF13177">
    <property type="entry name" value="DNA_pol3_delta2"/>
    <property type="match status" value="1"/>
</dbReference>
<comment type="catalytic activity">
    <reaction evidence="8">
        <text>DNA(n) + a 2'-deoxyribonucleoside 5'-triphosphate = DNA(n+1) + diphosphate</text>
        <dbReference type="Rhea" id="RHEA:22508"/>
        <dbReference type="Rhea" id="RHEA-COMP:17339"/>
        <dbReference type="Rhea" id="RHEA-COMP:17340"/>
        <dbReference type="ChEBI" id="CHEBI:33019"/>
        <dbReference type="ChEBI" id="CHEBI:61560"/>
        <dbReference type="ChEBI" id="CHEBI:173112"/>
        <dbReference type="EC" id="2.7.7.7"/>
    </reaction>
</comment>
<organism evidence="10">
    <name type="scientific">marine sediment metagenome</name>
    <dbReference type="NCBI Taxonomy" id="412755"/>
    <lineage>
        <taxon>unclassified sequences</taxon>
        <taxon>metagenomes</taxon>
        <taxon>ecological metagenomes</taxon>
    </lineage>
</organism>
<keyword evidence="7" id="KW-0548">Nucleotidyltransferase</keyword>
<evidence type="ECO:0000256" key="5">
    <source>
        <dbReference type="ARBA" id="ARBA00022833"/>
    </source>
</evidence>
<dbReference type="FunFam" id="3.40.50.300:FF:000014">
    <property type="entry name" value="DNA polymerase III subunit gamma/tau"/>
    <property type="match status" value="1"/>
</dbReference>
<dbReference type="GO" id="GO:0009360">
    <property type="term" value="C:DNA polymerase III complex"/>
    <property type="evidence" value="ECO:0007669"/>
    <property type="project" value="InterPro"/>
</dbReference>
<dbReference type="SUPFAM" id="SSF52540">
    <property type="entry name" value="P-loop containing nucleoside triphosphate hydrolases"/>
    <property type="match status" value="1"/>
</dbReference>
<keyword evidence="5" id="KW-0862">Zinc</keyword>
<dbReference type="SMART" id="SM00382">
    <property type="entry name" value="AAA"/>
    <property type="match status" value="1"/>
</dbReference>
<dbReference type="PANTHER" id="PTHR11669">
    <property type="entry name" value="REPLICATION FACTOR C / DNA POLYMERASE III GAMMA-TAU SUBUNIT"/>
    <property type="match status" value="1"/>
</dbReference>
<dbReference type="Gene3D" id="1.10.8.60">
    <property type="match status" value="1"/>
</dbReference>
<dbReference type="PANTHER" id="PTHR11669:SF0">
    <property type="entry name" value="PROTEIN STICHEL-LIKE 2"/>
    <property type="match status" value="1"/>
</dbReference>
<proteinExistence type="inferred from homology"/>
<protein>
    <recommendedName>
        <fullName evidence="2">DNA-directed DNA polymerase</fullName>
        <ecNumber evidence="2">2.7.7.7</ecNumber>
    </recommendedName>
</protein>
<keyword evidence="6" id="KW-0067">ATP-binding</keyword>
<evidence type="ECO:0000259" key="9">
    <source>
        <dbReference type="SMART" id="SM00382"/>
    </source>
</evidence>
<feature type="domain" description="AAA+ ATPase" evidence="9">
    <location>
        <begin position="36"/>
        <end position="179"/>
    </location>
</feature>
<dbReference type="InterPro" id="IPR012763">
    <property type="entry name" value="DNA_pol_III_sug/sutau_N"/>
</dbReference>
<keyword evidence="7" id="KW-0239">DNA-directed DNA polymerase</keyword>
<feature type="non-terminal residue" evidence="10">
    <location>
        <position position="251"/>
    </location>
</feature>
<keyword evidence="7" id="KW-0808">Transferase</keyword>